<feature type="domain" description="Phage tail collar" evidence="1">
    <location>
        <begin position="28"/>
        <end position="84"/>
    </location>
</feature>
<accession>A0ABM9KAP8</accession>
<proteinExistence type="predicted"/>
<organism evidence="2 3">
    <name type="scientific">Ralstonia flaminis</name>
    <dbReference type="NCBI Taxonomy" id="3058597"/>
    <lineage>
        <taxon>Bacteria</taxon>
        <taxon>Pseudomonadati</taxon>
        <taxon>Pseudomonadota</taxon>
        <taxon>Betaproteobacteria</taxon>
        <taxon>Burkholderiales</taxon>
        <taxon>Burkholderiaceae</taxon>
        <taxon>Ralstonia</taxon>
    </lineage>
</organism>
<dbReference type="Proteomes" id="UP001189757">
    <property type="component" value="Unassembled WGS sequence"/>
</dbReference>
<dbReference type="Gene3D" id="3.90.1340.10">
    <property type="entry name" value="Phage tail collar domain"/>
    <property type="match status" value="1"/>
</dbReference>
<keyword evidence="3" id="KW-1185">Reference proteome</keyword>
<evidence type="ECO:0000313" key="3">
    <source>
        <dbReference type="Proteomes" id="UP001189757"/>
    </source>
</evidence>
<dbReference type="SUPFAM" id="SSF88874">
    <property type="entry name" value="Receptor-binding domain of short tail fibre protein gp12"/>
    <property type="match status" value="1"/>
</dbReference>
<gene>
    <name evidence="2" type="ORF">LMG18101_04887</name>
</gene>
<protein>
    <recommendedName>
        <fullName evidence="1">Phage tail collar domain-containing protein</fullName>
    </recommendedName>
</protein>
<name>A0ABM9KAP8_9RALS</name>
<dbReference type="InterPro" id="IPR011083">
    <property type="entry name" value="Phage_tail_collar_dom"/>
</dbReference>
<dbReference type="Pfam" id="PF07484">
    <property type="entry name" value="Collar"/>
    <property type="match status" value="1"/>
</dbReference>
<comment type="caution">
    <text evidence="2">The sequence shown here is derived from an EMBL/GenBank/DDBJ whole genome shotgun (WGS) entry which is preliminary data.</text>
</comment>
<dbReference type="EMBL" id="CATZLL010000021">
    <property type="protein sequence ID" value="CAJ0822201.1"/>
    <property type="molecule type" value="Genomic_DNA"/>
</dbReference>
<sequence>MIKIPAIKNSKSWQCHITREGVVDQFLGEIRLCAFSFPPRGWALCSGALLPVQQNTALFSLLGTMYGGDGIRTFALPDLRGRTPLHRDLQSYVQGEEAGSETVTLNGQQLPVHNHQFVVSATSATSVNVSSTQDHLLAASNLYSATDPNIKGPGTVLYGTPGTLTAMSGEACGSIGGSQSHENMQPSLVLNYIIALTGIYPSRS</sequence>
<evidence type="ECO:0000313" key="2">
    <source>
        <dbReference type="EMBL" id="CAJ0822201.1"/>
    </source>
</evidence>
<evidence type="ECO:0000259" key="1">
    <source>
        <dbReference type="Pfam" id="PF07484"/>
    </source>
</evidence>
<reference evidence="2 3" key="1">
    <citation type="submission" date="2023-07" db="EMBL/GenBank/DDBJ databases">
        <authorList>
            <person name="Peeters C."/>
        </authorList>
    </citation>
    <scope>NUCLEOTIDE SEQUENCE [LARGE SCALE GENOMIC DNA]</scope>
    <source>
        <strain evidence="2 3">LMG 18101</strain>
    </source>
</reference>
<dbReference type="InterPro" id="IPR037053">
    <property type="entry name" value="Phage_tail_collar_dom_sf"/>
</dbReference>